<evidence type="ECO:0000256" key="3">
    <source>
        <dbReference type="ARBA" id="ARBA00022478"/>
    </source>
</evidence>
<accession>A0A8H3VDU1</accession>
<dbReference type="PANTHER" id="PTHR12709:SF5">
    <property type="entry name" value="DNA-DIRECTED RNA POLYMERASE I SUBUNIT RPA43"/>
    <property type="match status" value="1"/>
</dbReference>
<sequence length="366" mass="41021">MNTLTNTTVMSAAIALPVHHLPDSTKDTSKRRDKTKSKDRSEKKEKRDKKSSKKRRLEDFNGDVQELNGSKEDVVHIPNSSPTKRQRTDTSAPPSSDILVPNSQVPQPADLESPFLSITASIRVSIPPISQGYPLEGVCANYLSPLLLTYDLKLGGIVMGYNNVKLNSSPPQPSKMSKVTDDEDEEDVVPLAQAFDEYAAPYIWVTAQFLVLRLRKGITMEANVNLQNESHIGLILWNVFSVTVEKKRLPSGWKWIETTDGDTEMANGDADDDEQPMKRPSEVWGHWKNEKDEIVEGMLRFTVKDFDVTLPNKDGEQSSLMVEGTLLNEEQEKILEKEEKNAAAKEKERMSGSRNSSRVGTPAIRR</sequence>
<comment type="caution">
    <text evidence="12">The sequence shown here is derived from an EMBL/GenBank/DDBJ whole genome shotgun (WGS) entry which is preliminary data.</text>
</comment>
<keyword evidence="4" id="KW-0597">Phosphoprotein</keyword>
<feature type="compositionally biased region" description="Basic and acidic residues" evidence="8">
    <location>
        <begin position="336"/>
        <end position="351"/>
    </location>
</feature>
<dbReference type="GO" id="GO:0005736">
    <property type="term" value="C:RNA polymerase I complex"/>
    <property type="evidence" value="ECO:0007669"/>
    <property type="project" value="UniProtKB-ARBA"/>
</dbReference>
<dbReference type="Gene3D" id="2.40.50.1060">
    <property type="match status" value="1"/>
</dbReference>
<feature type="domain" description="RPA43 OB" evidence="9">
    <location>
        <begin position="216"/>
        <end position="327"/>
    </location>
</feature>
<comment type="function">
    <text evidence="7">DNA-dependent RNA polymerase which catalyzes the transcription of DNA into RNA using the four ribonucleoside triphosphates as substrates.</text>
</comment>
<dbReference type="InterPro" id="IPR036898">
    <property type="entry name" value="RNA_pol_Rpb7-like_N_sf"/>
</dbReference>
<evidence type="ECO:0000313" key="12">
    <source>
        <dbReference type="EMBL" id="KAE9986900.1"/>
    </source>
</evidence>
<dbReference type="Proteomes" id="UP000490939">
    <property type="component" value="Unassembled WGS sequence"/>
</dbReference>
<comment type="subcellular location">
    <subcellularLocation>
        <location evidence="1">Nucleus</location>
        <location evidence="1">Nucleolus</location>
    </subcellularLocation>
</comment>
<evidence type="ECO:0000313" key="10">
    <source>
        <dbReference type="EMBL" id="KAE9963955.1"/>
    </source>
</evidence>
<keyword evidence="3 7" id="KW-0240">DNA-directed RNA polymerase</keyword>
<feature type="region of interest" description="Disordered" evidence="8">
    <location>
        <begin position="336"/>
        <end position="366"/>
    </location>
</feature>
<keyword evidence="6 7" id="KW-0539">Nucleus</keyword>
<dbReference type="Proteomes" id="UP000447873">
    <property type="component" value="Unassembled WGS sequence"/>
</dbReference>
<organism evidence="12 13">
    <name type="scientific">Venturia inaequalis</name>
    <name type="common">Apple scab fungus</name>
    <dbReference type="NCBI Taxonomy" id="5025"/>
    <lineage>
        <taxon>Eukaryota</taxon>
        <taxon>Fungi</taxon>
        <taxon>Dikarya</taxon>
        <taxon>Ascomycota</taxon>
        <taxon>Pezizomycotina</taxon>
        <taxon>Dothideomycetes</taxon>
        <taxon>Pleosporomycetidae</taxon>
        <taxon>Venturiales</taxon>
        <taxon>Venturiaceae</taxon>
        <taxon>Venturia</taxon>
    </lineage>
</organism>
<reference evidence="12 13" key="1">
    <citation type="submission" date="2018-12" db="EMBL/GenBank/DDBJ databases">
        <title>Venturia inaequalis Genome Resource.</title>
        <authorList>
            <person name="Lichtner F.J."/>
        </authorList>
    </citation>
    <scope>NUCLEOTIDE SEQUENCE [LARGE SCALE GENOMIC DNA]</scope>
    <source>
        <strain evidence="12 13">120213</strain>
        <strain evidence="10">Bline_iso_100314</strain>
        <strain evidence="11 14">DMI_063113</strain>
    </source>
</reference>
<dbReference type="EMBL" id="WNWR01001110">
    <property type="protein sequence ID" value="KAE9965285.1"/>
    <property type="molecule type" value="Genomic_DNA"/>
</dbReference>
<comment type="similarity">
    <text evidence="2">Belongs to the eukaryotic RPA43 RNA polymerase subunit family.</text>
</comment>
<evidence type="ECO:0000256" key="6">
    <source>
        <dbReference type="ARBA" id="ARBA00023242"/>
    </source>
</evidence>
<feature type="region of interest" description="Disordered" evidence="8">
    <location>
        <begin position="260"/>
        <end position="280"/>
    </location>
</feature>
<dbReference type="PANTHER" id="PTHR12709">
    <property type="entry name" value="DNA-DIRECTED RNA POLYMERASE II, III"/>
    <property type="match status" value="1"/>
</dbReference>
<evidence type="ECO:0000256" key="7">
    <source>
        <dbReference type="RuleBase" id="RU369086"/>
    </source>
</evidence>
<evidence type="ECO:0000256" key="4">
    <source>
        <dbReference type="ARBA" id="ARBA00022553"/>
    </source>
</evidence>
<dbReference type="InterPro" id="IPR045113">
    <property type="entry name" value="Rpb7-like"/>
</dbReference>
<evidence type="ECO:0000259" key="9">
    <source>
        <dbReference type="Pfam" id="PF17875"/>
    </source>
</evidence>
<keyword evidence="5 7" id="KW-0804">Transcription</keyword>
<evidence type="ECO:0000313" key="13">
    <source>
        <dbReference type="Proteomes" id="UP000447873"/>
    </source>
</evidence>
<dbReference type="InterPro" id="IPR041178">
    <property type="entry name" value="RPA43_OB"/>
</dbReference>
<dbReference type="Gene3D" id="3.30.1490.120">
    <property type="entry name" value="RNA polymerase Rpb7-like, N-terminal domain"/>
    <property type="match status" value="1"/>
</dbReference>
<dbReference type="GO" id="GO:0006361">
    <property type="term" value="P:transcription initiation at RNA polymerase I promoter"/>
    <property type="evidence" value="ECO:0007669"/>
    <property type="project" value="UniProtKB-ARBA"/>
</dbReference>
<name>A0A8H3VDU1_VENIN</name>
<evidence type="ECO:0000256" key="5">
    <source>
        <dbReference type="ARBA" id="ARBA00023163"/>
    </source>
</evidence>
<dbReference type="EMBL" id="WNWQ01000763">
    <property type="protein sequence ID" value="KAE9963955.1"/>
    <property type="molecule type" value="Genomic_DNA"/>
</dbReference>
<dbReference type="Pfam" id="PF17875">
    <property type="entry name" value="RPA43_OB"/>
    <property type="match status" value="1"/>
</dbReference>
<dbReference type="GO" id="GO:0006362">
    <property type="term" value="P:transcription elongation by RNA polymerase I"/>
    <property type="evidence" value="ECO:0007669"/>
    <property type="project" value="UniProtKB-ARBA"/>
</dbReference>
<feature type="compositionally biased region" description="Basic residues" evidence="8">
    <location>
        <begin position="46"/>
        <end position="55"/>
    </location>
</feature>
<evidence type="ECO:0000256" key="1">
    <source>
        <dbReference type="ARBA" id="ARBA00004604"/>
    </source>
</evidence>
<feature type="compositionally biased region" description="Basic and acidic residues" evidence="8">
    <location>
        <begin position="20"/>
        <end position="45"/>
    </location>
</feature>
<evidence type="ECO:0000313" key="11">
    <source>
        <dbReference type="EMBL" id="KAE9965285.1"/>
    </source>
</evidence>
<protein>
    <recommendedName>
        <fullName evidence="7">DNA-directed RNA polymerase subunit</fullName>
    </recommendedName>
</protein>
<evidence type="ECO:0000313" key="14">
    <source>
        <dbReference type="Proteomes" id="UP000490939"/>
    </source>
</evidence>
<feature type="compositionally biased region" description="Acidic residues" evidence="8">
    <location>
        <begin position="260"/>
        <end position="274"/>
    </location>
</feature>
<evidence type="ECO:0000256" key="8">
    <source>
        <dbReference type="SAM" id="MobiDB-lite"/>
    </source>
</evidence>
<dbReference type="Proteomes" id="UP000433883">
    <property type="component" value="Unassembled WGS sequence"/>
</dbReference>
<dbReference type="AlphaFoldDB" id="A0A8H3VDU1"/>
<feature type="region of interest" description="Disordered" evidence="8">
    <location>
        <begin position="15"/>
        <end position="106"/>
    </location>
</feature>
<proteinExistence type="inferred from homology"/>
<dbReference type="EMBL" id="WNWS01000024">
    <property type="protein sequence ID" value="KAE9986900.1"/>
    <property type="molecule type" value="Genomic_DNA"/>
</dbReference>
<feature type="compositionally biased region" description="Polar residues" evidence="8">
    <location>
        <begin position="78"/>
        <end position="94"/>
    </location>
</feature>
<evidence type="ECO:0000256" key="2">
    <source>
        <dbReference type="ARBA" id="ARBA00005930"/>
    </source>
</evidence>
<dbReference type="FunFam" id="3.30.1490.120:FF:000004">
    <property type="entry name" value="RNA polymerase I subunit Rpa43"/>
    <property type="match status" value="1"/>
</dbReference>
<gene>
    <name evidence="10" type="ORF">BLS_008783</name>
    <name evidence="11" type="ORF">EG327_000597</name>
    <name evidence="12" type="ORF">EG328_004342</name>
</gene>
<keyword evidence="14" id="KW-1185">Reference proteome</keyword>